<dbReference type="PANTHER" id="PTHR32026:SF10">
    <property type="entry name" value="METHYLTRANSFERASE-LIKE PROTEIN 24-RELATED"/>
    <property type="match status" value="1"/>
</dbReference>
<evidence type="ECO:0000313" key="4">
    <source>
        <dbReference type="Proteomes" id="UP000215902"/>
    </source>
</evidence>
<dbReference type="Pfam" id="PF13383">
    <property type="entry name" value="Methyltransf_22"/>
    <property type="match status" value="2"/>
</dbReference>
<dbReference type="EMBL" id="NIVC01003533">
    <property type="protein sequence ID" value="PAA50932.1"/>
    <property type="molecule type" value="Genomic_DNA"/>
</dbReference>
<protein>
    <recommendedName>
        <fullName evidence="2">Methyltransferase domain-containing protein</fullName>
    </recommendedName>
</protein>
<keyword evidence="1" id="KW-0472">Membrane</keyword>
<comment type="caution">
    <text evidence="3">The sequence shown here is derived from an EMBL/GenBank/DDBJ whole genome shotgun (WGS) entry which is preliminary data.</text>
</comment>
<evidence type="ECO:0000313" key="3">
    <source>
        <dbReference type="EMBL" id="PAA50932.1"/>
    </source>
</evidence>
<sequence>MVLNISTKRSVFCALALFIAAVLVIITIRGGYHQNLHSTIRDYIDGKHQAVSTGGSGNLRKVETQQVSKSKSRGNKVYNFGNGRIAVGSSGYDLSSSKLESMNVAELEDLYESVVLETTADCSTERRFGRKGNGGWELCLVGPFTPTKPCFSYSFGVNNIWEFDDEVAATFRCQVTAFDPRMSQESHMRNDKVAFIKEGVYSKQGTLNGWSVDSYLGHLKRFGAENFIIDILKFDVESLEWPALETAVRDGSLGNVKQLLLETRIEKTRTKKNFKKYFSVLKSLYDTGFRQWKHNWNTNCNYRSSLNKDLDGKFCHELYYININFLTDDRPAQNPADLRVLPPFARFMISKAKNFNKANDILKTDLTSLTSVQLEVMYFGILEQVHVNCPYSMRIGGTADGGWDVCFSRPFNIEESKPCIAFSFGINNIWSYDDILADKYHCNVHMFDPSMNAKDHQRKTTSWFYRTGLSSENKVEGNGWKMRTLCTLFSELGYRNKKIDILKIDIEHWEWTSFEKAFSEGCLTNVKQLLFESHTSELVRQKSDYGRLIRVWQGLFKLGFRTWKWHKNPQSLFFKSAASPKEQRACCYEHYMLNTNLVDL</sequence>
<keyword evidence="1" id="KW-0812">Transmembrane</keyword>
<dbReference type="InterPro" id="IPR026913">
    <property type="entry name" value="METTL24"/>
</dbReference>
<organism evidence="3 4">
    <name type="scientific">Macrostomum lignano</name>
    <dbReference type="NCBI Taxonomy" id="282301"/>
    <lineage>
        <taxon>Eukaryota</taxon>
        <taxon>Metazoa</taxon>
        <taxon>Spiralia</taxon>
        <taxon>Lophotrochozoa</taxon>
        <taxon>Platyhelminthes</taxon>
        <taxon>Rhabditophora</taxon>
        <taxon>Macrostomorpha</taxon>
        <taxon>Macrostomida</taxon>
        <taxon>Macrostomidae</taxon>
        <taxon>Macrostomum</taxon>
    </lineage>
</organism>
<evidence type="ECO:0000256" key="1">
    <source>
        <dbReference type="SAM" id="Phobius"/>
    </source>
</evidence>
<proteinExistence type="predicted"/>
<keyword evidence="1" id="KW-1133">Transmembrane helix</keyword>
<reference evidence="3 4" key="1">
    <citation type="submission" date="2017-06" db="EMBL/GenBank/DDBJ databases">
        <title>A platform for efficient transgenesis in Macrostomum lignano, a flatworm model organism for stem cell research.</title>
        <authorList>
            <person name="Berezikov E."/>
        </authorList>
    </citation>
    <scope>NUCLEOTIDE SEQUENCE [LARGE SCALE GENOMIC DNA]</scope>
    <source>
        <strain evidence="3">DV1</strain>
        <tissue evidence="3">Whole organism</tissue>
    </source>
</reference>
<evidence type="ECO:0000259" key="2">
    <source>
        <dbReference type="Pfam" id="PF13383"/>
    </source>
</evidence>
<keyword evidence="4" id="KW-1185">Reference proteome</keyword>
<gene>
    <name evidence="3" type="ORF">BOX15_Mlig031174g3</name>
</gene>
<dbReference type="Proteomes" id="UP000215902">
    <property type="component" value="Unassembled WGS sequence"/>
</dbReference>
<dbReference type="InterPro" id="IPR025714">
    <property type="entry name" value="Methyltranfer_dom"/>
</dbReference>
<feature type="domain" description="Methyltransferase" evidence="2">
    <location>
        <begin position="117"/>
        <end position="295"/>
    </location>
</feature>
<dbReference type="STRING" id="282301.A0A267DQX3"/>
<feature type="transmembrane region" description="Helical" evidence="1">
    <location>
        <begin position="12"/>
        <end position="32"/>
    </location>
</feature>
<dbReference type="PANTHER" id="PTHR32026">
    <property type="entry name" value="METHYLTRANSFERASE-LIKE PROTEIN 24"/>
    <property type="match status" value="1"/>
</dbReference>
<feature type="domain" description="Methyltransferase" evidence="2">
    <location>
        <begin position="384"/>
        <end position="536"/>
    </location>
</feature>
<dbReference type="OrthoDB" id="10006218at2759"/>
<name>A0A267DQX3_9PLAT</name>
<dbReference type="AlphaFoldDB" id="A0A267DQX3"/>
<accession>A0A267DQX3</accession>